<keyword evidence="1 3" id="KW-0238">DNA-binding</keyword>
<dbReference type="SMART" id="SM00530">
    <property type="entry name" value="HTH_XRE"/>
    <property type="match status" value="1"/>
</dbReference>
<comment type="caution">
    <text evidence="3">The sequence shown here is derived from an EMBL/GenBank/DDBJ whole genome shotgun (WGS) entry which is preliminary data.</text>
</comment>
<feature type="domain" description="HTH cro/C1-type" evidence="2">
    <location>
        <begin position="7"/>
        <end position="62"/>
    </location>
</feature>
<dbReference type="SUPFAM" id="SSF47413">
    <property type="entry name" value="lambda repressor-like DNA-binding domains"/>
    <property type="match status" value="1"/>
</dbReference>
<dbReference type="Pfam" id="PF01381">
    <property type="entry name" value="HTH_3"/>
    <property type="match status" value="1"/>
</dbReference>
<dbReference type="InterPro" id="IPR010982">
    <property type="entry name" value="Lambda_DNA-bd_dom_sf"/>
</dbReference>
<dbReference type="Gene3D" id="1.10.260.40">
    <property type="entry name" value="lambda repressor-like DNA-binding domains"/>
    <property type="match status" value="1"/>
</dbReference>
<accession>A0A512TQA2</accession>
<dbReference type="PANTHER" id="PTHR46558:SF15">
    <property type="entry name" value="HELIX-TURN-HELIX DOMAIN PROTEIN"/>
    <property type="match status" value="1"/>
</dbReference>
<dbReference type="InterPro" id="IPR001387">
    <property type="entry name" value="Cro/C1-type_HTH"/>
</dbReference>
<gene>
    <name evidence="3" type="ORF">CBU02nite_29560</name>
</gene>
<protein>
    <submittedName>
        <fullName evidence="3">DNA-binding protein</fullName>
    </submittedName>
</protein>
<reference evidence="3 4" key="1">
    <citation type="submission" date="2019-07" db="EMBL/GenBank/DDBJ databases">
        <title>Whole genome shotgun sequence of Clostridium butyricum NBRC 3858.</title>
        <authorList>
            <person name="Hosoyama A."/>
            <person name="Uohara A."/>
            <person name="Ohji S."/>
            <person name="Ichikawa N."/>
        </authorList>
    </citation>
    <scope>NUCLEOTIDE SEQUENCE [LARGE SCALE GENOMIC DNA]</scope>
    <source>
        <strain evidence="3 4">NBRC 3858</strain>
    </source>
</reference>
<dbReference type="GO" id="GO:0003677">
    <property type="term" value="F:DNA binding"/>
    <property type="evidence" value="ECO:0007669"/>
    <property type="project" value="UniProtKB-KW"/>
</dbReference>
<dbReference type="PANTHER" id="PTHR46558">
    <property type="entry name" value="TRACRIPTIONAL REGULATORY PROTEIN-RELATED-RELATED"/>
    <property type="match status" value="1"/>
</dbReference>
<evidence type="ECO:0000256" key="1">
    <source>
        <dbReference type="ARBA" id="ARBA00023125"/>
    </source>
</evidence>
<evidence type="ECO:0000313" key="4">
    <source>
        <dbReference type="Proteomes" id="UP000321089"/>
    </source>
</evidence>
<dbReference type="CDD" id="cd00093">
    <property type="entry name" value="HTH_XRE"/>
    <property type="match status" value="1"/>
</dbReference>
<name>A0A512TQA2_CLOBU</name>
<proteinExistence type="predicted"/>
<dbReference type="AlphaFoldDB" id="A0A512TQA2"/>
<sequence length="68" mass="8040">MSVKNKLLEIRLKLGYKKQKDFAEYLSVSQVSYNKWENNSSQPSLEAVMKISKMLNIKIEDIIYLEDR</sequence>
<organism evidence="3 4">
    <name type="scientific">Clostridium butyricum</name>
    <dbReference type="NCBI Taxonomy" id="1492"/>
    <lineage>
        <taxon>Bacteria</taxon>
        <taxon>Bacillati</taxon>
        <taxon>Bacillota</taxon>
        <taxon>Clostridia</taxon>
        <taxon>Eubacteriales</taxon>
        <taxon>Clostridiaceae</taxon>
        <taxon>Clostridium</taxon>
    </lineage>
</organism>
<evidence type="ECO:0000259" key="2">
    <source>
        <dbReference type="PROSITE" id="PS50943"/>
    </source>
</evidence>
<dbReference type="EMBL" id="BKBC01000049">
    <property type="protein sequence ID" value="GEQ22450.1"/>
    <property type="molecule type" value="Genomic_DNA"/>
</dbReference>
<dbReference type="RefSeq" id="WP_146868903.1">
    <property type="nucleotide sequence ID" value="NZ_BKBC01000049.1"/>
</dbReference>
<evidence type="ECO:0000313" key="3">
    <source>
        <dbReference type="EMBL" id="GEQ22450.1"/>
    </source>
</evidence>
<dbReference type="Proteomes" id="UP000321089">
    <property type="component" value="Unassembled WGS sequence"/>
</dbReference>
<dbReference type="PROSITE" id="PS50943">
    <property type="entry name" value="HTH_CROC1"/>
    <property type="match status" value="1"/>
</dbReference>